<dbReference type="GO" id="GO:0003964">
    <property type="term" value="F:RNA-directed DNA polymerase activity"/>
    <property type="evidence" value="ECO:0007669"/>
    <property type="project" value="UniProtKB-EC"/>
</dbReference>
<evidence type="ECO:0000259" key="1">
    <source>
        <dbReference type="PROSITE" id="PS50878"/>
    </source>
</evidence>
<dbReference type="PaxDb" id="6945-B7PIG7"/>
<dbReference type="PANTHER" id="PTHR37984:SF5">
    <property type="entry name" value="PROTEIN NYNRIN-LIKE"/>
    <property type="match status" value="1"/>
</dbReference>
<evidence type="ECO:0000313" key="3">
    <source>
        <dbReference type="EnsemblMetazoa" id="ISCW004760-PA"/>
    </source>
</evidence>
<sequence>TPQYPVPFATRQMVEEEVAEMLKLEVKEKLASPYRSPLVLVKKPEGSYRVCIDFRRLNDILVPDAEPIPRIEDVFAEVGNKVYFSKLDLSKGYWEIPLANDLKKKTAFSPESVLYQFKYMPFGIKTESAVFTRLMRRVLAGIQGVQHYINH</sequence>
<gene>
    <name evidence="2" type="ORF">IscW_ISCW004760</name>
</gene>
<dbReference type="SUPFAM" id="SSF56672">
    <property type="entry name" value="DNA/RNA polymerases"/>
    <property type="match status" value="1"/>
</dbReference>
<dbReference type="PANTHER" id="PTHR37984">
    <property type="entry name" value="PROTEIN CBG26694"/>
    <property type="match status" value="1"/>
</dbReference>
<accession>B7PIG7</accession>
<proteinExistence type="predicted"/>
<dbReference type="EnsemblMetazoa" id="ISCW004760-RA">
    <property type="protein sequence ID" value="ISCW004760-PA"/>
    <property type="gene ID" value="ISCW004760"/>
</dbReference>
<dbReference type="Pfam" id="PF00078">
    <property type="entry name" value="RVT_1"/>
    <property type="match status" value="1"/>
</dbReference>
<feature type="non-terminal residue" evidence="2">
    <location>
        <position position="151"/>
    </location>
</feature>
<keyword evidence="2" id="KW-0808">Transferase</keyword>
<dbReference type="Proteomes" id="UP000001555">
    <property type="component" value="Unassembled WGS sequence"/>
</dbReference>
<dbReference type="EMBL" id="ABJB010469066">
    <property type="status" value="NOT_ANNOTATED_CDS"/>
    <property type="molecule type" value="Genomic_DNA"/>
</dbReference>
<dbReference type="EC" id="2.7.7.49" evidence="2"/>
<dbReference type="EMBL" id="DS718956">
    <property type="protein sequence ID" value="EEC06389.1"/>
    <property type="molecule type" value="Genomic_DNA"/>
</dbReference>
<dbReference type="VEuPathDB" id="VectorBase:ISCI004760"/>
<keyword evidence="2" id="KW-0548">Nucleotidyltransferase</keyword>
<reference evidence="2 4" key="1">
    <citation type="submission" date="2008-03" db="EMBL/GenBank/DDBJ databases">
        <title>Annotation of Ixodes scapularis.</title>
        <authorList>
            <consortium name="Ixodes scapularis Genome Project Consortium"/>
            <person name="Caler E."/>
            <person name="Hannick L.I."/>
            <person name="Bidwell S."/>
            <person name="Joardar V."/>
            <person name="Thiagarajan M."/>
            <person name="Amedeo P."/>
            <person name="Galinsky K.J."/>
            <person name="Schobel S."/>
            <person name="Inman J."/>
            <person name="Hostetler J."/>
            <person name="Miller J."/>
            <person name="Hammond M."/>
            <person name="Megy K."/>
            <person name="Lawson D."/>
            <person name="Kodira C."/>
            <person name="Sutton G."/>
            <person name="Meyer J."/>
            <person name="Hill C.A."/>
            <person name="Birren B."/>
            <person name="Nene V."/>
            <person name="Collins F."/>
            <person name="Alarcon-Chaidez F."/>
            <person name="Wikel S."/>
            <person name="Strausberg R."/>
        </authorList>
    </citation>
    <scope>NUCLEOTIDE SEQUENCE [LARGE SCALE GENOMIC DNA]</scope>
    <source>
        <strain evidence="4">Wikel</strain>
        <strain evidence="2">Wikel colony</strain>
    </source>
</reference>
<evidence type="ECO:0000313" key="2">
    <source>
        <dbReference type="EMBL" id="EEC06389.1"/>
    </source>
</evidence>
<dbReference type="VEuPathDB" id="VectorBase:ISCW004760"/>
<organism>
    <name type="scientific">Ixodes scapularis</name>
    <name type="common">Black-legged tick</name>
    <name type="synonym">Deer tick</name>
    <dbReference type="NCBI Taxonomy" id="6945"/>
    <lineage>
        <taxon>Eukaryota</taxon>
        <taxon>Metazoa</taxon>
        <taxon>Ecdysozoa</taxon>
        <taxon>Arthropoda</taxon>
        <taxon>Chelicerata</taxon>
        <taxon>Arachnida</taxon>
        <taxon>Acari</taxon>
        <taxon>Parasitiformes</taxon>
        <taxon>Ixodida</taxon>
        <taxon>Ixodoidea</taxon>
        <taxon>Ixodidae</taxon>
        <taxon>Ixodinae</taxon>
        <taxon>Ixodes</taxon>
    </lineage>
</organism>
<dbReference type="CDD" id="cd01647">
    <property type="entry name" value="RT_LTR"/>
    <property type="match status" value="1"/>
</dbReference>
<feature type="non-terminal residue" evidence="2">
    <location>
        <position position="1"/>
    </location>
</feature>
<dbReference type="Gene3D" id="3.10.10.10">
    <property type="entry name" value="HIV Type 1 Reverse Transcriptase, subunit A, domain 1"/>
    <property type="match status" value="1"/>
</dbReference>
<dbReference type="InterPro" id="IPR043502">
    <property type="entry name" value="DNA/RNA_pol_sf"/>
</dbReference>
<dbReference type="AlphaFoldDB" id="B7PIG7"/>
<dbReference type="STRING" id="6945.B7PIG7"/>
<dbReference type="HOGENOM" id="CLU_000384_42_10_1"/>
<dbReference type="InterPro" id="IPR050951">
    <property type="entry name" value="Retrovirus_Pol_polyprotein"/>
</dbReference>
<name>B7PIG7_IXOSC</name>
<protein>
    <submittedName>
        <fullName evidence="2 3">Polyprotein of retroviral origin, putative</fullName>
        <ecNumber evidence="2">2.7.7.49</ecNumber>
    </submittedName>
</protein>
<dbReference type="InterPro" id="IPR000477">
    <property type="entry name" value="RT_dom"/>
</dbReference>
<reference evidence="3" key="2">
    <citation type="submission" date="2020-05" db="UniProtKB">
        <authorList>
            <consortium name="EnsemblMetazoa"/>
        </authorList>
    </citation>
    <scope>IDENTIFICATION</scope>
    <source>
        <strain evidence="3">wikel</strain>
    </source>
</reference>
<keyword evidence="4" id="KW-1185">Reference proteome</keyword>
<feature type="domain" description="Reverse transcriptase" evidence="1">
    <location>
        <begin position="22"/>
        <end position="151"/>
    </location>
</feature>
<dbReference type="PROSITE" id="PS50878">
    <property type="entry name" value="RT_POL"/>
    <property type="match status" value="1"/>
</dbReference>
<evidence type="ECO:0000313" key="4">
    <source>
        <dbReference type="Proteomes" id="UP000001555"/>
    </source>
</evidence>